<dbReference type="Gene3D" id="1.20.1250.20">
    <property type="entry name" value="MFS general substrate transporter like domains"/>
    <property type="match status" value="2"/>
</dbReference>
<feature type="transmembrane region" description="Helical" evidence="8">
    <location>
        <begin position="30"/>
        <end position="49"/>
    </location>
</feature>
<gene>
    <name evidence="9" type="ORF">ILEXP_LOCUS35294</name>
</gene>
<keyword evidence="3 8" id="KW-1133">Transmembrane helix</keyword>
<evidence type="ECO:0000256" key="1">
    <source>
        <dbReference type="ARBA" id="ARBA00004141"/>
    </source>
</evidence>
<reference evidence="9 10" key="1">
    <citation type="submission" date="2024-02" db="EMBL/GenBank/DDBJ databases">
        <authorList>
            <person name="Vignale AGUSTIN F."/>
            <person name="Sosa J E."/>
            <person name="Modenutti C."/>
        </authorList>
    </citation>
    <scope>NUCLEOTIDE SEQUENCE [LARGE SCALE GENOMIC DNA]</scope>
</reference>
<evidence type="ECO:0000256" key="4">
    <source>
        <dbReference type="ARBA" id="ARBA00023136"/>
    </source>
</evidence>
<dbReference type="SUPFAM" id="SSF103473">
    <property type="entry name" value="MFS general substrate transporter"/>
    <property type="match status" value="1"/>
</dbReference>
<keyword evidence="10" id="KW-1185">Reference proteome</keyword>
<evidence type="ECO:0000313" key="10">
    <source>
        <dbReference type="Proteomes" id="UP001642360"/>
    </source>
</evidence>
<dbReference type="EMBL" id="CAUOFW020004535">
    <property type="protein sequence ID" value="CAK9166084.1"/>
    <property type="molecule type" value="Genomic_DNA"/>
</dbReference>
<dbReference type="AlphaFoldDB" id="A0ABC8T9J2"/>
<evidence type="ECO:0000313" key="9">
    <source>
        <dbReference type="EMBL" id="CAK9166084.1"/>
    </source>
</evidence>
<evidence type="ECO:0000256" key="3">
    <source>
        <dbReference type="ARBA" id="ARBA00022989"/>
    </source>
</evidence>
<evidence type="ECO:0000256" key="2">
    <source>
        <dbReference type="ARBA" id="ARBA00022692"/>
    </source>
</evidence>
<dbReference type="InterPro" id="IPR036259">
    <property type="entry name" value="MFS_trans_sf"/>
</dbReference>
<feature type="transmembrane region" description="Helical" evidence="8">
    <location>
        <begin position="159"/>
        <end position="178"/>
    </location>
</feature>
<accession>A0ABC8T9J2</accession>
<name>A0ABC8T9J2_9AQUA</name>
<proteinExistence type="inferred from homology"/>
<evidence type="ECO:0000256" key="6">
    <source>
        <dbReference type="ARBA" id="ARBA00049011"/>
    </source>
</evidence>
<keyword evidence="2 8" id="KW-0812">Transmembrane</keyword>
<keyword evidence="4 8" id="KW-0472">Membrane</keyword>
<feature type="transmembrane region" description="Helical" evidence="8">
    <location>
        <begin position="214"/>
        <end position="232"/>
    </location>
</feature>
<dbReference type="PANTHER" id="PTHR24064">
    <property type="entry name" value="SOLUTE CARRIER FAMILY 22 MEMBER"/>
    <property type="match status" value="1"/>
</dbReference>
<evidence type="ECO:0000256" key="5">
    <source>
        <dbReference type="ARBA" id="ARBA00044504"/>
    </source>
</evidence>
<organism evidence="9 10">
    <name type="scientific">Ilex paraguariensis</name>
    <name type="common">yerba mate</name>
    <dbReference type="NCBI Taxonomy" id="185542"/>
    <lineage>
        <taxon>Eukaryota</taxon>
        <taxon>Viridiplantae</taxon>
        <taxon>Streptophyta</taxon>
        <taxon>Embryophyta</taxon>
        <taxon>Tracheophyta</taxon>
        <taxon>Spermatophyta</taxon>
        <taxon>Magnoliopsida</taxon>
        <taxon>eudicotyledons</taxon>
        <taxon>Gunneridae</taxon>
        <taxon>Pentapetalae</taxon>
        <taxon>asterids</taxon>
        <taxon>campanulids</taxon>
        <taxon>Aquifoliales</taxon>
        <taxon>Aquifoliaceae</taxon>
        <taxon>Ilex</taxon>
    </lineage>
</organism>
<protein>
    <submittedName>
        <fullName evidence="9">Uncharacterized protein</fullName>
    </submittedName>
</protein>
<feature type="region of interest" description="Disordered" evidence="7">
    <location>
        <begin position="242"/>
        <end position="280"/>
    </location>
</feature>
<evidence type="ECO:0000256" key="7">
    <source>
        <dbReference type="SAM" id="MobiDB-lite"/>
    </source>
</evidence>
<dbReference type="Pfam" id="PF00083">
    <property type="entry name" value="Sugar_tr"/>
    <property type="match status" value="1"/>
</dbReference>
<dbReference type="InterPro" id="IPR005828">
    <property type="entry name" value="MFS_sugar_transport-like"/>
</dbReference>
<comment type="caution">
    <text evidence="9">The sequence shown here is derived from an EMBL/GenBank/DDBJ whole genome shotgun (WGS) entry which is preliminary data.</text>
</comment>
<evidence type="ECO:0000256" key="8">
    <source>
        <dbReference type="SAM" id="Phobius"/>
    </source>
</evidence>
<feature type="transmembrane region" description="Helical" evidence="8">
    <location>
        <begin position="133"/>
        <end position="153"/>
    </location>
</feature>
<comment type="catalytic activity">
    <reaction evidence="6">
        <text>phosphate(in) + H(+)(in) = phosphate(out) + H(+)(out)</text>
        <dbReference type="Rhea" id="RHEA:29939"/>
        <dbReference type="ChEBI" id="CHEBI:15378"/>
        <dbReference type="ChEBI" id="CHEBI:43474"/>
    </reaction>
    <physiologicalReaction direction="right-to-left" evidence="6">
        <dbReference type="Rhea" id="RHEA:29941"/>
    </physiologicalReaction>
</comment>
<comment type="similarity">
    <text evidence="5">Belongs to the major facilitator superfamily. Phosphate:H(+) symporter (TC 2.A.1.9) family.</text>
</comment>
<dbReference type="Proteomes" id="UP001642360">
    <property type="component" value="Unassembled WGS sequence"/>
</dbReference>
<comment type="subcellular location">
    <subcellularLocation>
        <location evidence="1">Membrane</location>
        <topology evidence="1">Multi-pass membrane protein</topology>
    </subcellularLocation>
</comment>
<sequence>MIVSKAFMAAYPAHNFNTDAVLSTQPQGDFVWRIVLMFGAVPAALTYYWRMKMPETARYTALVAGNHKKAAADMAKVLEKDILVEESNSKLPMESTSYGLFRKNSRIFILQLDSYIKPQTMNAIEEVFHISKAMFLVALFATVPGYWFTVFLIDRIGRFVIQLGGFLLMSIFMLVLGVKYEAFRGKPCADTKHKDSLNDFVTNYTQKAEGIKRAIIALSVVNLLGFLFTFLVPETNGRSLEEISGEDKDLGGGNGGTSEANGNHKAHNNGIEMAAGSDMV</sequence>
<dbReference type="GO" id="GO:0016020">
    <property type="term" value="C:membrane"/>
    <property type="evidence" value="ECO:0007669"/>
    <property type="project" value="UniProtKB-SubCell"/>
</dbReference>